<name>A0A2S4N474_9FLAO</name>
<proteinExistence type="predicted"/>
<accession>A0A2S4N474</accession>
<reference evidence="1 2" key="1">
    <citation type="submission" date="2018-01" db="EMBL/GenBank/DDBJ databases">
        <title>Genomic Encyclopedia of Type Strains, Phase I: the one thousand microbial genomes (KMG-I) project.</title>
        <authorList>
            <person name="Goeker M."/>
        </authorList>
    </citation>
    <scope>NUCLEOTIDE SEQUENCE [LARGE SCALE GENOMIC DNA]</scope>
    <source>
        <strain evidence="1 2">DSM 17960</strain>
    </source>
</reference>
<dbReference type="EMBL" id="PQNY01000065">
    <property type="protein sequence ID" value="POS00549.1"/>
    <property type="molecule type" value="Genomic_DNA"/>
</dbReference>
<organism evidence="1 2">
    <name type="scientific">Flavobacterium croceum DSM 17960</name>
    <dbReference type="NCBI Taxonomy" id="1121886"/>
    <lineage>
        <taxon>Bacteria</taxon>
        <taxon>Pseudomonadati</taxon>
        <taxon>Bacteroidota</taxon>
        <taxon>Flavobacteriia</taxon>
        <taxon>Flavobacteriales</taxon>
        <taxon>Flavobacteriaceae</taxon>
        <taxon>Flavobacterium</taxon>
    </lineage>
</organism>
<protein>
    <submittedName>
        <fullName evidence="1">Uncharacterized protein</fullName>
    </submittedName>
</protein>
<feature type="non-terminal residue" evidence="1">
    <location>
        <position position="34"/>
    </location>
</feature>
<gene>
    <name evidence="1" type="ORF">Q361_1653</name>
</gene>
<evidence type="ECO:0000313" key="1">
    <source>
        <dbReference type="EMBL" id="POS00549.1"/>
    </source>
</evidence>
<evidence type="ECO:0000313" key="2">
    <source>
        <dbReference type="Proteomes" id="UP000237056"/>
    </source>
</evidence>
<dbReference type="Proteomes" id="UP000237056">
    <property type="component" value="Unassembled WGS sequence"/>
</dbReference>
<keyword evidence="2" id="KW-1185">Reference proteome</keyword>
<comment type="caution">
    <text evidence="1">The sequence shown here is derived from an EMBL/GenBank/DDBJ whole genome shotgun (WGS) entry which is preliminary data.</text>
</comment>
<sequence length="34" mass="3988">MSPNVLRLDAEAKPANDLISAKDKHFRENRFQFK</sequence>
<dbReference type="AlphaFoldDB" id="A0A2S4N474"/>